<dbReference type="Gene3D" id="3.80.10.10">
    <property type="entry name" value="Ribonuclease Inhibitor"/>
    <property type="match status" value="1"/>
</dbReference>
<dbReference type="Proteomes" id="UP000789342">
    <property type="component" value="Unassembled WGS sequence"/>
</dbReference>
<keyword evidence="2" id="KW-1185">Reference proteome</keyword>
<accession>A0A9N9D4K6</accession>
<evidence type="ECO:0000313" key="2">
    <source>
        <dbReference type="Proteomes" id="UP000789342"/>
    </source>
</evidence>
<name>A0A9N9D4K6_9GLOM</name>
<dbReference type="SUPFAM" id="SSF52047">
    <property type="entry name" value="RNI-like"/>
    <property type="match status" value="1"/>
</dbReference>
<reference evidence="1" key="1">
    <citation type="submission" date="2021-06" db="EMBL/GenBank/DDBJ databases">
        <authorList>
            <person name="Kallberg Y."/>
            <person name="Tangrot J."/>
            <person name="Rosling A."/>
        </authorList>
    </citation>
    <scope>NUCLEOTIDE SEQUENCE</scope>
    <source>
        <strain evidence="1">CL551</strain>
    </source>
</reference>
<comment type="caution">
    <text evidence="1">The sequence shown here is derived from an EMBL/GenBank/DDBJ whole genome shotgun (WGS) entry which is preliminary data.</text>
</comment>
<dbReference type="AlphaFoldDB" id="A0A9N9D4K6"/>
<sequence>MSKVSSSTISLASLLPLDVLRIIFNYIRKAGKDPDKYDRDTRRYLHACLLVNRQWCQAAVPILWRNSFYFCRDGNAKLIETYISCFNSAERHALLSAGVMLPKSQYPNPAFPYAAMLKRLDYDRFCNSVEIWCTETDQEPYNAIVLMMRALFRLFLTRSVILLHLVLGEWVDRTSTDWKYRRIIEEEFQDLLQSVKKLKVQGDFVKDCILKGLRHPCKNLDKLFVYLANTPQNYSYNDELVSLQELVKSQSHLKSLKLGNIHPASLFPTLSSQSTSLTSIHLWGCTFDSEVPWSNIVQCINLEKLKFRDCTGINEQMTEALTTAVFPKLKLLAMVGECKNSCGEYVTKECCDVLIEWGIEQGALVAIGIWDFADAWVKFGKDTYAFQFRWPYAGQFRNIYRQFLKALEKKVDEV</sequence>
<dbReference type="OrthoDB" id="2157839at2759"/>
<protein>
    <submittedName>
        <fullName evidence="1">3483_t:CDS:1</fullName>
    </submittedName>
</protein>
<gene>
    <name evidence="1" type="ORF">AMORRO_LOCUS8907</name>
</gene>
<dbReference type="EMBL" id="CAJVPV010008117">
    <property type="protein sequence ID" value="CAG8626719.1"/>
    <property type="molecule type" value="Genomic_DNA"/>
</dbReference>
<evidence type="ECO:0000313" key="1">
    <source>
        <dbReference type="EMBL" id="CAG8626719.1"/>
    </source>
</evidence>
<proteinExistence type="predicted"/>
<organism evidence="1 2">
    <name type="scientific">Acaulospora morrowiae</name>
    <dbReference type="NCBI Taxonomy" id="94023"/>
    <lineage>
        <taxon>Eukaryota</taxon>
        <taxon>Fungi</taxon>
        <taxon>Fungi incertae sedis</taxon>
        <taxon>Mucoromycota</taxon>
        <taxon>Glomeromycotina</taxon>
        <taxon>Glomeromycetes</taxon>
        <taxon>Diversisporales</taxon>
        <taxon>Acaulosporaceae</taxon>
        <taxon>Acaulospora</taxon>
    </lineage>
</organism>
<dbReference type="InterPro" id="IPR032675">
    <property type="entry name" value="LRR_dom_sf"/>
</dbReference>